<dbReference type="GO" id="GO:0016810">
    <property type="term" value="F:hydrolase activity, acting on carbon-nitrogen (but not peptide) bonds"/>
    <property type="evidence" value="ECO:0007669"/>
    <property type="project" value="InterPro"/>
</dbReference>
<feature type="domain" description="Amidohydrolase-related" evidence="1">
    <location>
        <begin position="59"/>
        <end position="399"/>
    </location>
</feature>
<comment type="caution">
    <text evidence="2">The sequence shown here is derived from an EMBL/GenBank/DDBJ whole genome shotgun (WGS) entry which is preliminary data.</text>
</comment>
<dbReference type="Pfam" id="PF01979">
    <property type="entry name" value="Amidohydro_1"/>
    <property type="match status" value="1"/>
</dbReference>
<dbReference type="SUPFAM" id="SSF51338">
    <property type="entry name" value="Composite domain of metallo-dependent hydrolases"/>
    <property type="match status" value="1"/>
</dbReference>
<keyword evidence="3" id="KW-1185">Reference proteome</keyword>
<dbReference type="STRING" id="994479.GCA_000194155_03243"/>
<dbReference type="InterPro" id="IPR032466">
    <property type="entry name" value="Metal_Hydrolase"/>
</dbReference>
<organism evidence="2 3">
    <name type="scientific">Saccharopolyspora spinosa</name>
    <dbReference type="NCBI Taxonomy" id="60894"/>
    <lineage>
        <taxon>Bacteria</taxon>
        <taxon>Bacillati</taxon>
        <taxon>Actinomycetota</taxon>
        <taxon>Actinomycetes</taxon>
        <taxon>Pseudonocardiales</taxon>
        <taxon>Pseudonocardiaceae</taxon>
        <taxon>Saccharopolyspora</taxon>
    </lineage>
</organism>
<evidence type="ECO:0000259" key="1">
    <source>
        <dbReference type="Pfam" id="PF01979"/>
    </source>
</evidence>
<dbReference type="Gene3D" id="3.20.20.140">
    <property type="entry name" value="Metal-dependent hydrolases"/>
    <property type="match status" value="1"/>
</dbReference>
<dbReference type="InterPro" id="IPR006680">
    <property type="entry name" value="Amidohydro-rel"/>
</dbReference>
<gene>
    <name evidence="2" type="ORF">A8926_3980</name>
</gene>
<evidence type="ECO:0000313" key="2">
    <source>
        <dbReference type="EMBL" id="PKW16172.1"/>
    </source>
</evidence>
<evidence type="ECO:0000313" key="3">
    <source>
        <dbReference type="Proteomes" id="UP000233786"/>
    </source>
</evidence>
<dbReference type="SUPFAM" id="SSF51556">
    <property type="entry name" value="Metallo-dependent hydrolases"/>
    <property type="match status" value="1"/>
</dbReference>
<dbReference type="InterPro" id="IPR051781">
    <property type="entry name" value="Metallo-dep_Hydrolase"/>
</dbReference>
<dbReference type="PANTHER" id="PTHR43135">
    <property type="entry name" value="ALPHA-D-RIBOSE 1-METHYLPHOSPHONATE 5-TRIPHOSPHATE DIPHOSPHATASE"/>
    <property type="match status" value="1"/>
</dbReference>
<dbReference type="Gene3D" id="2.30.40.10">
    <property type="entry name" value="Urease, subunit C, domain 1"/>
    <property type="match status" value="1"/>
</dbReference>
<dbReference type="EMBL" id="PJNB01000001">
    <property type="protein sequence ID" value="PKW16172.1"/>
    <property type="molecule type" value="Genomic_DNA"/>
</dbReference>
<dbReference type="Proteomes" id="UP000233786">
    <property type="component" value="Unassembled WGS sequence"/>
</dbReference>
<protein>
    <submittedName>
        <fullName evidence="2">Imidazolonepropionase-like amidohydrolase</fullName>
    </submittedName>
</protein>
<sequence>MPVDRLIKVARVFDGEGLTGATGDVVVALDGTKIAEVGPAAELQARWRGIALDHYPTGTLTPGLIDSHVHLTMPGDGTAYEPAVNREASTRFAVAAQNLRKHIAAGVTTVRDLGSHPDFLGWLPADPSELPRLLRYGMPVTGVRGHMHLFGGGAADAAQAQKIARRNIELGADGIKIAATGGGTLNTVPHEETLTAEQIGAAVSVAHEHGLLSTTHALSNEAIRRAVLAGSDGIEHIAFLTPDGSTGFDERLAELAIAHGTTFGSTLGCNFHYIRDAEAGRISADELDEQRQRTSYYVSNAGRLRMMGARIAPASDAGWKHTAFGDFASELHLLVLAGYQPAEVLRMATSGNAEYLRLAHEIGFVREGHIADLAVFDGDPTHDIEATRAVQATYRAGRRVI</sequence>
<proteinExistence type="predicted"/>
<accession>A0A2N3XZS8</accession>
<dbReference type="OrthoDB" id="3514520at2"/>
<dbReference type="PANTHER" id="PTHR43135:SF3">
    <property type="entry name" value="ALPHA-D-RIBOSE 1-METHYLPHOSPHONATE 5-TRIPHOSPHATE DIPHOSPHATASE"/>
    <property type="match status" value="1"/>
</dbReference>
<dbReference type="InterPro" id="IPR011059">
    <property type="entry name" value="Metal-dep_hydrolase_composite"/>
</dbReference>
<name>A0A2N3XZS8_SACSN</name>
<dbReference type="RefSeq" id="WP_010696210.1">
    <property type="nucleotide sequence ID" value="NZ_CP061007.1"/>
</dbReference>
<dbReference type="AlphaFoldDB" id="A0A2N3XZS8"/>
<reference evidence="2" key="1">
    <citation type="submission" date="2017-12" db="EMBL/GenBank/DDBJ databases">
        <title>Sequencing the genomes of 1000 Actinobacteria strains.</title>
        <authorList>
            <person name="Klenk H.-P."/>
        </authorList>
    </citation>
    <scope>NUCLEOTIDE SEQUENCE [LARGE SCALE GENOMIC DNA]</scope>
    <source>
        <strain evidence="2">DSM 44228</strain>
    </source>
</reference>